<evidence type="ECO:0000313" key="1">
    <source>
        <dbReference type="EMBL" id="EER61245.1"/>
    </source>
</evidence>
<dbReference type="EMBL" id="ACQT01000022">
    <property type="protein sequence ID" value="EER61245.1"/>
    <property type="molecule type" value="Genomic_DNA"/>
</dbReference>
<dbReference type="RefSeq" id="WP_005794431.1">
    <property type="nucleotide sequence ID" value="NZ_ACQT01000022.1"/>
</dbReference>
<accession>C5T2R2</accession>
<dbReference type="PATRIC" id="fig|573060.9.peg.3997"/>
<dbReference type="AlphaFoldDB" id="C5T2R2"/>
<reference evidence="1 2" key="1">
    <citation type="submission" date="2009-05" db="EMBL/GenBank/DDBJ databases">
        <title>The draft genome of Acidovorax delafieldii 2AN.</title>
        <authorList>
            <consortium name="US DOE Joint Genome Institute (JGI-PGF)"/>
            <person name="Lucas S."/>
            <person name="Copeland A."/>
            <person name="Lapidus A."/>
            <person name="Glavina del Rio T."/>
            <person name="Tice H."/>
            <person name="Bruce D."/>
            <person name="Goodwin L."/>
            <person name="Pitluck S."/>
            <person name="Larimer F."/>
            <person name="Land M.L."/>
            <person name="Hauser L."/>
            <person name="Shelobolina E.S."/>
            <person name="Picardal F."/>
            <person name="Roden E."/>
            <person name="Emerson D."/>
        </authorList>
    </citation>
    <scope>NUCLEOTIDE SEQUENCE [LARGE SCALE GENOMIC DNA]</scope>
    <source>
        <strain evidence="1 2">2AN</strain>
    </source>
</reference>
<comment type="caution">
    <text evidence="1">The sequence shown here is derived from an EMBL/GenBank/DDBJ whole genome shotgun (WGS) entry which is preliminary data.</text>
</comment>
<sequence length="69" mass="7854">MDDAAFYYMPLFKAGVSVQFRQKRETVSHVAIRRNALSVYLVGHEIPVHPDLLTLAPTAFVLTRVPDHF</sequence>
<evidence type="ECO:0000313" key="2">
    <source>
        <dbReference type="Proteomes" id="UP000003856"/>
    </source>
</evidence>
<dbReference type="Proteomes" id="UP000003856">
    <property type="component" value="Unassembled WGS sequence"/>
</dbReference>
<gene>
    <name evidence="1" type="ORF">AcdelDRAFT_1192</name>
</gene>
<protein>
    <submittedName>
        <fullName evidence="1">Uncharacterized protein</fullName>
    </submittedName>
</protein>
<proteinExistence type="predicted"/>
<keyword evidence="2" id="KW-1185">Reference proteome</keyword>
<organism evidence="1 2">
    <name type="scientific">Acidovorax delafieldii 2AN</name>
    <dbReference type="NCBI Taxonomy" id="573060"/>
    <lineage>
        <taxon>Bacteria</taxon>
        <taxon>Pseudomonadati</taxon>
        <taxon>Pseudomonadota</taxon>
        <taxon>Betaproteobacteria</taxon>
        <taxon>Burkholderiales</taxon>
        <taxon>Comamonadaceae</taxon>
        <taxon>Acidovorax</taxon>
    </lineage>
</organism>
<name>C5T2R2_ACIDE</name>
<dbReference type="OrthoDB" id="8909306at2"/>